<reference evidence="5" key="1">
    <citation type="submission" date="2022-11" db="EMBL/GenBank/DDBJ databases">
        <authorList>
            <person name="Morgan W.R."/>
            <person name="Tartar A."/>
        </authorList>
    </citation>
    <scope>NUCLEOTIDE SEQUENCE</scope>
    <source>
        <strain evidence="5">ARSEF 373</strain>
    </source>
</reference>
<reference evidence="5" key="2">
    <citation type="journal article" date="2023" name="Microbiol Resour">
        <title>Decontamination and Annotation of the Draft Genome Sequence of the Oomycete Lagenidium giganteum ARSEF 373.</title>
        <authorList>
            <person name="Morgan W.R."/>
            <person name="Tartar A."/>
        </authorList>
    </citation>
    <scope>NUCLEOTIDE SEQUENCE</scope>
    <source>
        <strain evidence="5">ARSEF 373</strain>
    </source>
</reference>
<dbReference type="Proteomes" id="UP001146120">
    <property type="component" value="Unassembled WGS sequence"/>
</dbReference>
<evidence type="ECO:0000313" key="5">
    <source>
        <dbReference type="EMBL" id="DAZ98963.1"/>
    </source>
</evidence>
<dbReference type="PANTHER" id="PTHR18870">
    <property type="entry name" value="PROTEIN TAG-278-RELATED"/>
    <property type="match status" value="1"/>
</dbReference>
<protein>
    <recommendedName>
        <fullName evidence="4">Protein FAM184A/B N-terminal domain-containing protein</fullName>
    </recommendedName>
</protein>
<feature type="coiled-coil region" evidence="2">
    <location>
        <begin position="227"/>
        <end position="485"/>
    </location>
</feature>
<feature type="region of interest" description="Disordered" evidence="3">
    <location>
        <begin position="1071"/>
        <end position="1129"/>
    </location>
</feature>
<gene>
    <name evidence="5" type="ORF">N0F65_000495</name>
</gene>
<feature type="domain" description="Protein FAM184A/B N-terminal" evidence="4">
    <location>
        <begin position="30"/>
        <end position="239"/>
    </location>
</feature>
<feature type="compositionally biased region" description="Gly residues" evidence="3">
    <location>
        <begin position="1084"/>
        <end position="1093"/>
    </location>
</feature>
<dbReference type="EMBL" id="DAKRPA010000093">
    <property type="protein sequence ID" value="DAZ98963.1"/>
    <property type="molecule type" value="Genomic_DNA"/>
</dbReference>
<accession>A0AAV2Z0P7</accession>
<comment type="caution">
    <text evidence="5">The sequence shown here is derived from an EMBL/GenBank/DDBJ whole genome shotgun (WGS) entry which is preliminary data.</text>
</comment>
<sequence length="1129" mass="127064">MASTSASGSASAAGDLHLKMSKKIAQLTKVIFHLNTRNEDFQLEFAYLKQTQAQELAAMAHDAATKVRSVQDQLSKETAARVTSEQRAAKDKQQHAKEMATFQHKALAKQTAQEEEFQRHVASLEAQLTQTKQAFSDRVQQLTQLVEAQAQRAQANASASAAAVHEASTQRLEELRKQHAKEVADLVTMANAKYNTMLADQLREQDSLREALAQRQSEHAQYRAEQERDLRARLSAQEASAKQLLDETKSQLVGKMERLLRDAEQLRTQEAQLRQDKEQLQAKQSASERQIQALQLQVTQARQESQSVRKDADAGILQVQQALTLANQKVTELAQELDANKALLQAKDQAVRQAQKQIEALQGELAAAQAKMDESNVQWQQQLQSKENKMTQLQAELMLARQQTTQTESTLHKQLQRLETLVATKEQELLDLQQKLAATDLARAQAVKDKDKLNHDMKQRTQELEQALTELKQQHAKTLQDLQENHVKAIEALKTSHAQQLAELARQAQQHSSASIEKMLTLARAEHQSALTKQQTEFEAQLESVKRAAQDELTQQSKQSQAVMSQKDSERAVFEKKIRDLEIQIQKLTEQLQAAQRTQDSAVKAAQQAQKAQDEQHEKKYKELQAMKDAALTRASADKEKLVKEHLDKVKALVLEHERHVSTLRSEWEREQSEQLSSVQSTLTATYEAQMREWADRYAAAEEAASLAKAEAGENARAASENAQQQHEELLGRLFDLEERSRQQRSESEQSQQAELDALRATHANELQVLAQRAEEHLVALQRKEQERLDTVTKQLLWEHEQQHVAQARDHAAALQAQQEALDGRCARELLAAQAEMTQRLRELRTSKDNENAQALQAAQTQHDSRYALLQQQYDTILAALTLKTSEHAASANDVERLSALLDARTREMLERVTSLERTHREDVDTLKQAAKQDLDRLLEENLAETKQLSDHFETTRQLMVDQVTALKRTVGEWEVKYAQRDSRPEDLARIADLERLVLEKEALVRQTLDEMAFFKRELLNREEMYNKTFARTPNVGVLQVLKPHVQLQHQMQLQSQGSYLGGVGTGVGVGVAPQSKRKTKPAGPGGDGGGGLQRRNSERAPVPAAPGTKKSLPPLTTAGGISNQFGLN</sequence>
<dbReference type="AlphaFoldDB" id="A0AAV2Z0P7"/>
<keyword evidence="6" id="KW-1185">Reference proteome</keyword>
<proteinExistence type="predicted"/>
<organism evidence="5 6">
    <name type="scientific">Lagenidium giganteum</name>
    <dbReference type="NCBI Taxonomy" id="4803"/>
    <lineage>
        <taxon>Eukaryota</taxon>
        <taxon>Sar</taxon>
        <taxon>Stramenopiles</taxon>
        <taxon>Oomycota</taxon>
        <taxon>Peronosporomycetes</taxon>
        <taxon>Pythiales</taxon>
        <taxon>Pythiaceae</taxon>
    </lineage>
</organism>
<feature type="region of interest" description="Disordered" evidence="3">
    <location>
        <begin position="78"/>
        <end position="97"/>
    </location>
</feature>
<dbReference type="InterPro" id="IPR039478">
    <property type="entry name" value="FAM184A/B_N"/>
</dbReference>
<feature type="coiled-coil region" evidence="2">
    <location>
        <begin position="921"/>
        <end position="948"/>
    </location>
</feature>
<name>A0AAV2Z0P7_9STRA</name>
<feature type="coiled-coil region" evidence="2">
    <location>
        <begin position="107"/>
        <end position="134"/>
    </location>
</feature>
<evidence type="ECO:0000313" key="6">
    <source>
        <dbReference type="Proteomes" id="UP001146120"/>
    </source>
</evidence>
<feature type="compositionally biased region" description="Polar residues" evidence="3">
    <location>
        <begin position="1120"/>
        <end position="1129"/>
    </location>
</feature>
<feature type="coiled-coil region" evidence="2">
    <location>
        <begin position="539"/>
        <end position="615"/>
    </location>
</feature>
<dbReference type="PANTHER" id="PTHR18870:SF9">
    <property type="entry name" value="PROTEIN TAG-278-RELATED"/>
    <property type="match status" value="1"/>
</dbReference>
<evidence type="ECO:0000256" key="2">
    <source>
        <dbReference type="SAM" id="Coils"/>
    </source>
</evidence>
<dbReference type="Pfam" id="PF15665">
    <property type="entry name" value="FAM184"/>
    <property type="match status" value="1"/>
</dbReference>
<evidence type="ECO:0000256" key="3">
    <source>
        <dbReference type="SAM" id="MobiDB-lite"/>
    </source>
</evidence>
<feature type="coiled-coil region" evidence="2">
    <location>
        <begin position="691"/>
        <end position="740"/>
    </location>
</feature>
<keyword evidence="1 2" id="KW-0175">Coiled coil</keyword>
<evidence type="ECO:0000256" key="1">
    <source>
        <dbReference type="ARBA" id="ARBA00023054"/>
    </source>
</evidence>
<evidence type="ECO:0000259" key="4">
    <source>
        <dbReference type="Pfam" id="PF15665"/>
    </source>
</evidence>
<feature type="compositionally biased region" description="Basic and acidic residues" evidence="3">
    <location>
        <begin position="87"/>
        <end position="97"/>
    </location>
</feature>